<keyword evidence="2" id="KW-1185">Reference proteome</keyword>
<reference evidence="2" key="1">
    <citation type="journal article" date="2023" name="Front. Plant Sci.">
        <title>Chromosomal-level genome assembly of Melastoma candidum provides insights into trichome evolution.</title>
        <authorList>
            <person name="Zhong Y."/>
            <person name="Wu W."/>
            <person name="Sun C."/>
            <person name="Zou P."/>
            <person name="Liu Y."/>
            <person name="Dai S."/>
            <person name="Zhou R."/>
        </authorList>
    </citation>
    <scope>NUCLEOTIDE SEQUENCE [LARGE SCALE GENOMIC DNA]</scope>
</reference>
<proteinExistence type="predicted"/>
<evidence type="ECO:0000313" key="1">
    <source>
        <dbReference type="EMBL" id="KAI4341562.1"/>
    </source>
</evidence>
<organism evidence="1 2">
    <name type="scientific">Melastoma candidum</name>
    <dbReference type="NCBI Taxonomy" id="119954"/>
    <lineage>
        <taxon>Eukaryota</taxon>
        <taxon>Viridiplantae</taxon>
        <taxon>Streptophyta</taxon>
        <taxon>Embryophyta</taxon>
        <taxon>Tracheophyta</taxon>
        <taxon>Spermatophyta</taxon>
        <taxon>Magnoliopsida</taxon>
        <taxon>eudicotyledons</taxon>
        <taxon>Gunneridae</taxon>
        <taxon>Pentapetalae</taxon>
        <taxon>rosids</taxon>
        <taxon>malvids</taxon>
        <taxon>Myrtales</taxon>
        <taxon>Melastomataceae</taxon>
        <taxon>Melastomatoideae</taxon>
        <taxon>Melastomateae</taxon>
        <taxon>Melastoma</taxon>
    </lineage>
</organism>
<dbReference type="Proteomes" id="UP001057402">
    <property type="component" value="Chromosome 7"/>
</dbReference>
<sequence>MSEPEAISFCCSSCRYPFNLSSSSQVDSSSSRRNKSSKKGVVTFLVVDLSRFTQVDEVKCLPVSIGSDCSKTKLLCRKCGVHVGYGYEYSPGFCGLKQSESCRKFSMKIAAIQPCEEC</sequence>
<dbReference type="EMBL" id="CM042886">
    <property type="protein sequence ID" value="KAI4341562.1"/>
    <property type="molecule type" value="Genomic_DNA"/>
</dbReference>
<name>A0ACB9NY24_9MYRT</name>
<evidence type="ECO:0000313" key="2">
    <source>
        <dbReference type="Proteomes" id="UP001057402"/>
    </source>
</evidence>
<gene>
    <name evidence="1" type="ORF">MLD38_026274</name>
</gene>
<accession>A0ACB9NY24</accession>
<comment type="caution">
    <text evidence="1">The sequence shown here is derived from an EMBL/GenBank/DDBJ whole genome shotgun (WGS) entry which is preliminary data.</text>
</comment>
<protein>
    <submittedName>
        <fullName evidence="1">Uncharacterized protein</fullName>
    </submittedName>
</protein>